<protein>
    <submittedName>
        <fullName evidence="1">SRPBCC domain-containing protein</fullName>
    </submittedName>
</protein>
<dbReference type="RefSeq" id="WP_215885480.1">
    <property type="nucleotide sequence ID" value="NZ_JAAXYO010000087.1"/>
</dbReference>
<dbReference type="Gene3D" id="3.30.530.20">
    <property type="match status" value="1"/>
</dbReference>
<name>A0AAE2YQ15_9PROT</name>
<dbReference type="Proteomes" id="UP001197378">
    <property type="component" value="Unassembled WGS sequence"/>
</dbReference>
<dbReference type="AlphaFoldDB" id="A0AAE2YQ15"/>
<dbReference type="SUPFAM" id="SSF55961">
    <property type="entry name" value="Bet v1-like"/>
    <property type="match status" value="1"/>
</dbReference>
<accession>A0AAE2YQ15</accession>
<reference evidence="1" key="1">
    <citation type="journal article" date="2021" name="ISME J.">
        <title>Genomic evolution of the class Acidithiobacillia: deep-branching Proteobacteria living in extreme acidic conditions.</title>
        <authorList>
            <person name="Moya-Beltran A."/>
            <person name="Beard S."/>
            <person name="Rojas-Villalobos C."/>
            <person name="Issotta F."/>
            <person name="Gallardo Y."/>
            <person name="Ulloa R."/>
            <person name="Giaveno A."/>
            <person name="Degli Esposti M."/>
            <person name="Johnson D.B."/>
            <person name="Quatrini R."/>
        </authorList>
    </citation>
    <scope>NUCLEOTIDE SEQUENCE</scope>
    <source>
        <strain evidence="1">VAN18-1</strain>
    </source>
</reference>
<evidence type="ECO:0000313" key="1">
    <source>
        <dbReference type="EMBL" id="MBU2787890.1"/>
    </source>
</evidence>
<dbReference type="InterPro" id="IPR019587">
    <property type="entry name" value="Polyketide_cyclase/dehydratase"/>
</dbReference>
<proteinExistence type="predicted"/>
<keyword evidence="2" id="KW-1185">Reference proteome</keyword>
<dbReference type="InterPro" id="IPR023393">
    <property type="entry name" value="START-like_dom_sf"/>
</dbReference>
<organism evidence="1 2">
    <name type="scientific">Igneacidithiobacillus copahuensis</name>
    <dbReference type="NCBI Taxonomy" id="2724909"/>
    <lineage>
        <taxon>Bacteria</taxon>
        <taxon>Pseudomonadati</taxon>
        <taxon>Pseudomonadota</taxon>
        <taxon>Acidithiobacillia</taxon>
        <taxon>Acidithiobacillales</taxon>
        <taxon>Acidithiobacillaceae</taxon>
        <taxon>Igneacidithiobacillus</taxon>
    </lineage>
</organism>
<evidence type="ECO:0000313" key="2">
    <source>
        <dbReference type="Proteomes" id="UP001197378"/>
    </source>
</evidence>
<dbReference type="EMBL" id="JAAXYO010000087">
    <property type="protein sequence ID" value="MBU2787890.1"/>
    <property type="molecule type" value="Genomic_DNA"/>
</dbReference>
<comment type="caution">
    <text evidence="1">The sequence shown here is derived from an EMBL/GenBank/DDBJ whole genome shotgun (WGS) entry which is preliminary data.</text>
</comment>
<sequence>MHQIETQIDIAASSATVWSILMDFPAYPQWNPFVRSISGEAILGKRLRASIQPEGRTAMTFRPNVSVVKEQEELRWLGHMILPGIFDGEHYFQLNCLANGQTRFTQGEKFSGLLVGLFVSQLEGATRAGFSAMNAALKSRAEGSVSADLTPSRPSGVSS</sequence>
<dbReference type="PANTHER" id="PTHR36166:SF1">
    <property type="entry name" value="SRPBCC DOMAIN-CONTAINING PROTEIN"/>
    <property type="match status" value="1"/>
</dbReference>
<dbReference type="CDD" id="cd07822">
    <property type="entry name" value="SRPBCC_4"/>
    <property type="match status" value="1"/>
</dbReference>
<dbReference type="Pfam" id="PF10604">
    <property type="entry name" value="Polyketide_cyc2"/>
    <property type="match status" value="1"/>
</dbReference>
<gene>
    <name evidence="1" type="ORF">HFQ13_06685</name>
</gene>
<dbReference type="PANTHER" id="PTHR36166">
    <property type="entry name" value="CHROMOSOME 9, WHOLE GENOME SHOTGUN SEQUENCE"/>
    <property type="match status" value="1"/>
</dbReference>